<organism evidence="3 4">
    <name type="scientific">Streptomyces djakartensis</name>
    <dbReference type="NCBI Taxonomy" id="68193"/>
    <lineage>
        <taxon>Bacteria</taxon>
        <taxon>Bacillati</taxon>
        <taxon>Actinomycetota</taxon>
        <taxon>Actinomycetes</taxon>
        <taxon>Kitasatosporales</taxon>
        <taxon>Streptomycetaceae</taxon>
        <taxon>Streptomyces</taxon>
    </lineage>
</organism>
<gene>
    <name evidence="3" type="ORF">GCM10010384_54110</name>
</gene>
<evidence type="ECO:0000313" key="3">
    <source>
        <dbReference type="EMBL" id="GGY40272.1"/>
    </source>
</evidence>
<sequence length="337" mass="36463">MCRHPLGIHQGADLHRSLPRLARGKSFGGEIMTGTGNTDTGNTDTGNTPLWRQPAFYWPAIFAPIAVSIIAAVITGGFSSLLDALFGDQPDVVVSTDRDKPHVDPSSSRTGHDGNPEGHRSKVNQQTINGELGTAGVSFGSDGDLCSSDAWVYFKPPEHFRRNRKLPYPDYTTAADADSTVARLTIESKGDNAIQISEIKLKIVDRDKNVSPKTSTHLEFSPYMNCAASETPRADLTATATLDGPGNLRNTYPTAGENKGLPTVLHQGDFFEILLTVSTTHCACTWIPVIHWTADGERHTTELEGTGTTFRTAPTKGLKTVVFEPFSEGDSWVLPVN</sequence>
<proteinExistence type="predicted"/>
<feature type="transmembrane region" description="Helical" evidence="2">
    <location>
        <begin position="56"/>
        <end position="78"/>
    </location>
</feature>
<name>A0ABQ3A7W2_9ACTN</name>
<evidence type="ECO:0000313" key="4">
    <source>
        <dbReference type="Proteomes" id="UP000653308"/>
    </source>
</evidence>
<evidence type="ECO:0000256" key="1">
    <source>
        <dbReference type="SAM" id="MobiDB-lite"/>
    </source>
</evidence>
<feature type="region of interest" description="Disordered" evidence="1">
    <location>
        <begin position="93"/>
        <end position="122"/>
    </location>
</feature>
<protein>
    <submittedName>
        <fullName evidence="3">Uncharacterized protein</fullName>
    </submittedName>
</protein>
<keyword evidence="2" id="KW-1133">Transmembrane helix</keyword>
<evidence type="ECO:0000256" key="2">
    <source>
        <dbReference type="SAM" id="Phobius"/>
    </source>
</evidence>
<dbReference type="EMBL" id="BMWE01000018">
    <property type="protein sequence ID" value="GGY40272.1"/>
    <property type="molecule type" value="Genomic_DNA"/>
</dbReference>
<reference evidence="4" key="1">
    <citation type="journal article" date="2019" name="Int. J. Syst. Evol. Microbiol.">
        <title>The Global Catalogue of Microorganisms (GCM) 10K type strain sequencing project: providing services to taxonomists for standard genome sequencing and annotation.</title>
        <authorList>
            <consortium name="The Broad Institute Genomics Platform"/>
            <consortium name="The Broad Institute Genome Sequencing Center for Infectious Disease"/>
            <person name="Wu L."/>
            <person name="Ma J."/>
        </authorList>
    </citation>
    <scope>NUCLEOTIDE SEQUENCE [LARGE SCALE GENOMIC DNA]</scope>
    <source>
        <strain evidence="4">JCM 4957</strain>
    </source>
</reference>
<keyword evidence="4" id="KW-1185">Reference proteome</keyword>
<feature type="compositionally biased region" description="Basic and acidic residues" evidence="1">
    <location>
        <begin position="110"/>
        <end position="120"/>
    </location>
</feature>
<accession>A0ABQ3A7W2</accession>
<comment type="caution">
    <text evidence="3">The sequence shown here is derived from an EMBL/GenBank/DDBJ whole genome shotgun (WGS) entry which is preliminary data.</text>
</comment>
<keyword evidence="2" id="KW-0812">Transmembrane</keyword>
<keyword evidence="2" id="KW-0472">Membrane</keyword>
<dbReference type="Proteomes" id="UP000653308">
    <property type="component" value="Unassembled WGS sequence"/>
</dbReference>